<comment type="caution">
    <text evidence="3">The sequence shown here is derived from an EMBL/GenBank/DDBJ whole genome shotgun (WGS) entry which is preliminary data.</text>
</comment>
<proteinExistence type="predicted"/>
<evidence type="ECO:0000313" key="3">
    <source>
        <dbReference type="EMBL" id="MFD0852470.1"/>
    </source>
</evidence>
<evidence type="ECO:0000259" key="2">
    <source>
        <dbReference type="Pfam" id="PF19112"/>
    </source>
</evidence>
<reference evidence="4" key="1">
    <citation type="journal article" date="2019" name="Int. J. Syst. Evol. Microbiol.">
        <title>The Global Catalogue of Microorganisms (GCM) 10K type strain sequencing project: providing services to taxonomists for standard genome sequencing and annotation.</title>
        <authorList>
            <consortium name="The Broad Institute Genomics Platform"/>
            <consortium name="The Broad Institute Genome Sequencing Center for Infectious Disease"/>
            <person name="Wu L."/>
            <person name="Ma J."/>
        </authorList>
    </citation>
    <scope>NUCLEOTIDE SEQUENCE [LARGE SCALE GENOMIC DNA]</scope>
    <source>
        <strain evidence="4">JCM 31696</strain>
    </source>
</reference>
<evidence type="ECO:0000256" key="1">
    <source>
        <dbReference type="ARBA" id="ARBA00023002"/>
    </source>
</evidence>
<dbReference type="Pfam" id="PF19112">
    <property type="entry name" value="VanA_C"/>
    <property type="match status" value="1"/>
</dbReference>
<protein>
    <recommendedName>
        <fullName evidence="2">Vanillate O-demethylase oxygenase-like C-terminal catalytic domain-containing protein</fullName>
    </recommendedName>
</protein>
<feature type="non-terminal residue" evidence="3">
    <location>
        <position position="1"/>
    </location>
</feature>
<dbReference type="Gene3D" id="3.90.380.10">
    <property type="entry name" value="Naphthalene 1,2-dioxygenase Alpha Subunit, Chain A, domain 1"/>
    <property type="match status" value="1"/>
</dbReference>
<dbReference type="EMBL" id="JBHTIR010001375">
    <property type="protein sequence ID" value="MFD0852470.1"/>
    <property type="molecule type" value="Genomic_DNA"/>
</dbReference>
<dbReference type="Proteomes" id="UP001597083">
    <property type="component" value="Unassembled WGS sequence"/>
</dbReference>
<gene>
    <name evidence="3" type="ORF">ACFQ07_09565</name>
</gene>
<keyword evidence="4" id="KW-1185">Reference proteome</keyword>
<dbReference type="SUPFAM" id="SSF55961">
    <property type="entry name" value="Bet v1-like"/>
    <property type="match status" value="1"/>
</dbReference>
<organism evidence="3 4">
    <name type="scientific">Actinomadura adrarensis</name>
    <dbReference type="NCBI Taxonomy" id="1819600"/>
    <lineage>
        <taxon>Bacteria</taxon>
        <taxon>Bacillati</taxon>
        <taxon>Actinomycetota</taxon>
        <taxon>Actinomycetes</taxon>
        <taxon>Streptosporangiales</taxon>
        <taxon>Thermomonosporaceae</taxon>
        <taxon>Actinomadura</taxon>
    </lineage>
</organism>
<keyword evidence="1" id="KW-0560">Oxidoreductase</keyword>
<name>A0ABW3CDF6_9ACTN</name>
<feature type="domain" description="Vanillate O-demethylase oxygenase-like C-terminal catalytic" evidence="2">
    <location>
        <begin position="4"/>
        <end position="111"/>
    </location>
</feature>
<accession>A0ABW3CDF6</accession>
<dbReference type="InterPro" id="IPR044043">
    <property type="entry name" value="VanA_C_cat"/>
</dbReference>
<sequence>DAPTERRSAVHVHAPFTGFFHITYPDGVQHILVKAITPIDDHRCRLLQVSLRSDSEDDRPAADIVAFNARVADEDREIMETMPAEFPVGRHELVHIATDRLSLGYRTLLADITAGKWKPSPPSPVHLRT</sequence>
<evidence type="ECO:0000313" key="4">
    <source>
        <dbReference type="Proteomes" id="UP001597083"/>
    </source>
</evidence>